<dbReference type="STRING" id="88036.D8RQ41"/>
<evidence type="ECO:0000256" key="2">
    <source>
        <dbReference type="ARBA" id="ARBA00010596"/>
    </source>
</evidence>
<evidence type="ECO:0000256" key="3">
    <source>
        <dbReference type="ARBA" id="ARBA00022692"/>
    </source>
</evidence>
<dbReference type="InterPro" id="IPR045231">
    <property type="entry name" value="Yip1/4-like"/>
</dbReference>
<evidence type="ECO:0000313" key="10">
    <source>
        <dbReference type="Proteomes" id="UP000001514"/>
    </source>
</evidence>
<dbReference type="PANTHER" id="PTHR21236">
    <property type="entry name" value="GOLGI MEMBRANE PROTEIN YIP1"/>
    <property type="match status" value="1"/>
</dbReference>
<evidence type="ECO:0000256" key="1">
    <source>
        <dbReference type="ARBA" id="ARBA00004141"/>
    </source>
</evidence>
<protein>
    <recommendedName>
        <fullName evidence="6">Protein YIP</fullName>
    </recommendedName>
</protein>
<dbReference type="Gramene" id="EFJ25589">
    <property type="protein sequence ID" value="EFJ25589"/>
    <property type="gene ID" value="SELMODRAFT_148966"/>
</dbReference>
<keyword evidence="5 6" id="KW-0472">Membrane</keyword>
<dbReference type="Pfam" id="PF04893">
    <property type="entry name" value="Yip1"/>
    <property type="match status" value="1"/>
</dbReference>
<reference evidence="9 10" key="1">
    <citation type="journal article" date="2011" name="Science">
        <title>The Selaginella genome identifies genetic changes associated with the evolution of vascular plants.</title>
        <authorList>
            <person name="Banks J.A."/>
            <person name="Nishiyama T."/>
            <person name="Hasebe M."/>
            <person name="Bowman J.L."/>
            <person name="Gribskov M."/>
            <person name="dePamphilis C."/>
            <person name="Albert V.A."/>
            <person name="Aono N."/>
            <person name="Aoyama T."/>
            <person name="Ambrose B.A."/>
            <person name="Ashton N.W."/>
            <person name="Axtell M.J."/>
            <person name="Barker E."/>
            <person name="Barker M.S."/>
            <person name="Bennetzen J.L."/>
            <person name="Bonawitz N.D."/>
            <person name="Chapple C."/>
            <person name="Cheng C."/>
            <person name="Correa L.G."/>
            <person name="Dacre M."/>
            <person name="DeBarry J."/>
            <person name="Dreyer I."/>
            <person name="Elias M."/>
            <person name="Engstrom E.M."/>
            <person name="Estelle M."/>
            <person name="Feng L."/>
            <person name="Finet C."/>
            <person name="Floyd S.K."/>
            <person name="Frommer W.B."/>
            <person name="Fujita T."/>
            <person name="Gramzow L."/>
            <person name="Gutensohn M."/>
            <person name="Harholt J."/>
            <person name="Hattori M."/>
            <person name="Heyl A."/>
            <person name="Hirai T."/>
            <person name="Hiwatashi Y."/>
            <person name="Ishikawa M."/>
            <person name="Iwata M."/>
            <person name="Karol K.G."/>
            <person name="Koehler B."/>
            <person name="Kolukisaoglu U."/>
            <person name="Kubo M."/>
            <person name="Kurata T."/>
            <person name="Lalonde S."/>
            <person name="Li K."/>
            <person name="Li Y."/>
            <person name="Litt A."/>
            <person name="Lyons E."/>
            <person name="Manning G."/>
            <person name="Maruyama T."/>
            <person name="Michael T.P."/>
            <person name="Mikami K."/>
            <person name="Miyazaki S."/>
            <person name="Morinaga S."/>
            <person name="Murata T."/>
            <person name="Mueller-Roeber B."/>
            <person name="Nelson D.R."/>
            <person name="Obara M."/>
            <person name="Oguri Y."/>
            <person name="Olmstead R.G."/>
            <person name="Onodera N."/>
            <person name="Petersen B.L."/>
            <person name="Pils B."/>
            <person name="Prigge M."/>
            <person name="Rensing S.A."/>
            <person name="Riano-Pachon D.M."/>
            <person name="Roberts A.W."/>
            <person name="Sato Y."/>
            <person name="Scheller H.V."/>
            <person name="Schulz B."/>
            <person name="Schulz C."/>
            <person name="Shakirov E.V."/>
            <person name="Shibagaki N."/>
            <person name="Shinohara N."/>
            <person name="Shippen D.E."/>
            <person name="Soerensen I."/>
            <person name="Sotooka R."/>
            <person name="Sugimoto N."/>
            <person name="Sugita M."/>
            <person name="Sumikawa N."/>
            <person name="Tanurdzic M."/>
            <person name="Theissen G."/>
            <person name="Ulvskov P."/>
            <person name="Wakazuki S."/>
            <person name="Weng J.K."/>
            <person name="Willats W.W."/>
            <person name="Wipf D."/>
            <person name="Wolf P.G."/>
            <person name="Yang L."/>
            <person name="Zimmer A.D."/>
            <person name="Zhu Q."/>
            <person name="Mitros T."/>
            <person name="Hellsten U."/>
            <person name="Loque D."/>
            <person name="Otillar R."/>
            <person name="Salamov A."/>
            <person name="Schmutz J."/>
            <person name="Shapiro H."/>
            <person name="Lindquist E."/>
            <person name="Lucas S."/>
            <person name="Rokhsar D."/>
            <person name="Grigoriev I.V."/>
        </authorList>
    </citation>
    <scope>NUCLEOTIDE SEQUENCE [LARGE SCALE GENOMIC DNA]</scope>
</reference>
<feature type="transmembrane region" description="Helical" evidence="6">
    <location>
        <begin position="228"/>
        <end position="249"/>
    </location>
</feature>
<evidence type="ECO:0000259" key="8">
    <source>
        <dbReference type="Pfam" id="PF04893"/>
    </source>
</evidence>
<evidence type="ECO:0000256" key="5">
    <source>
        <dbReference type="ARBA" id="ARBA00023136"/>
    </source>
</evidence>
<keyword evidence="10" id="KW-1185">Reference proteome</keyword>
<feature type="transmembrane region" description="Helical" evidence="6">
    <location>
        <begin position="172"/>
        <end position="193"/>
    </location>
</feature>
<feature type="compositionally biased region" description="Low complexity" evidence="7">
    <location>
        <begin position="48"/>
        <end position="62"/>
    </location>
</feature>
<evidence type="ECO:0000256" key="7">
    <source>
        <dbReference type="SAM" id="MobiDB-lite"/>
    </source>
</evidence>
<dbReference type="EMBL" id="GL377586">
    <property type="protein sequence ID" value="EFJ25589.1"/>
    <property type="molecule type" value="Genomic_DNA"/>
</dbReference>
<dbReference type="InParanoid" id="D8RQ41"/>
<dbReference type="PANTHER" id="PTHR21236:SF1">
    <property type="entry name" value="PROTEIN YIPF6"/>
    <property type="match status" value="1"/>
</dbReference>
<feature type="domain" description="Yip1" evidence="8">
    <location>
        <begin position="137"/>
        <end position="274"/>
    </location>
</feature>
<comment type="subcellular location">
    <subcellularLocation>
        <location evidence="6">Golgi apparatus membrane</location>
        <topology evidence="6">Multi-pass membrane protein</topology>
    </subcellularLocation>
    <subcellularLocation>
        <location evidence="1">Membrane</location>
        <topology evidence="1">Multi-pass membrane protein</topology>
    </subcellularLocation>
</comment>
<dbReference type="KEGG" id="smo:SELMODRAFT_148966"/>
<sequence length="280" mass="29890">MADIEKIPLHASSQSDIDEIENLFQISVQPAAPVDSSSRRPPSPPRATIPVTPVASAAKSKGAPPPPPPPPPPPSYPAANLNASSSSETSPAMMTGFGGGPGYDTLTEPVWETLKRDINQVFENLKNVVFPNPYRKDAGKALKDWDLWGPFFFIIFLATVLSYSASADRAKVFATVFAVLSAGAVVLTVNVVLLGGSIIFFQSLSVLGYCLFPLAVGAAICMVRDNKLFRSVVVLVTVAWSSWAVYPFMSSAVPGSRKALAIYPVFLLYVSLGFLVLANN</sequence>
<gene>
    <name evidence="9" type="ORF">SELMODRAFT_148966</name>
</gene>
<keyword evidence="4 6" id="KW-1133">Transmembrane helix</keyword>
<feature type="transmembrane region" description="Helical" evidence="6">
    <location>
        <begin position="261"/>
        <end position="278"/>
    </location>
</feature>
<dbReference type="GO" id="GO:0005802">
    <property type="term" value="C:trans-Golgi network"/>
    <property type="evidence" value="ECO:0000318"/>
    <property type="project" value="GO_Central"/>
</dbReference>
<evidence type="ECO:0000256" key="6">
    <source>
        <dbReference type="RuleBase" id="RU361264"/>
    </source>
</evidence>
<dbReference type="AlphaFoldDB" id="D8RQ41"/>
<feature type="compositionally biased region" description="Low complexity" evidence="7">
    <location>
        <begin position="30"/>
        <end position="40"/>
    </location>
</feature>
<feature type="region of interest" description="Disordered" evidence="7">
    <location>
        <begin position="22"/>
        <end position="94"/>
    </location>
</feature>
<dbReference type="OrthoDB" id="411251at2759"/>
<dbReference type="GO" id="GO:0000139">
    <property type="term" value="C:Golgi membrane"/>
    <property type="evidence" value="ECO:0007669"/>
    <property type="project" value="UniProtKB-SubCell"/>
</dbReference>
<dbReference type="OMA" id="IKFYHVL"/>
<feature type="transmembrane region" description="Helical" evidence="6">
    <location>
        <begin position="199"/>
        <end position="221"/>
    </location>
</feature>
<organism evidence="10">
    <name type="scientific">Selaginella moellendorffii</name>
    <name type="common">Spikemoss</name>
    <dbReference type="NCBI Taxonomy" id="88036"/>
    <lineage>
        <taxon>Eukaryota</taxon>
        <taxon>Viridiplantae</taxon>
        <taxon>Streptophyta</taxon>
        <taxon>Embryophyta</taxon>
        <taxon>Tracheophyta</taxon>
        <taxon>Lycopodiopsida</taxon>
        <taxon>Selaginellales</taxon>
        <taxon>Selaginellaceae</taxon>
        <taxon>Selaginella</taxon>
    </lineage>
</organism>
<dbReference type="Proteomes" id="UP000001514">
    <property type="component" value="Unassembled WGS sequence"/>
</dbReference>
<feature type="compositionally biased region" description="Pro residues" evidence="7">
    <location>
        <begin position="63"/>
        <end position="76"/>
    </location>
</feature>
<dbReference type="HOGENOM" id="CLU_059592_2_1_1"/>
<dbReference type="GO" id="GO:0006888">
    <property type="term" value="P:endoplasmic reticulum to Golgi vesicle-mediated transport"/>
    <property type="evidence" value="ECO:0007669"/>
    <property type="project" value="InterPro"/>
</dbReference>
<evidence type="ECO:0000313" key="9">
    <source>
        <dbReference type="EMBL" id="EFJ25589.1"/>
    </source>
</evidence>
<dbReference type="eggNOG" id="KOG2946">
    <property type="taxonomic scope" value="Eukaryota"/>
</dbReference>
<feature type="transmembrane region" description="Helical" evidence="6">
    <location>
        <begin position="147"/>
        <end position="165"/>
    </location>
</feature>
<feature type="compositionally biased region" description="Low complexity" evidence="7">
    <location>
        <begin position="77"/>
        <end position="92"/>
    </location>
</feature>
<name>D8RQ41_SELML</name>
<keyword evidence="3 6" id="KW-0812">Transmembrane</keyword>
<evidence type="ECO:0000256" key="4">
    <source>
        <dbReference type="ARBA" id="ARBA00022989"/>
    </source>
</evidence>
<proteinExistence type="inferred from homology"/>
<dbReference type="FunCoup" id="D8RQ41">
    <property type="interactions" value="4473"/>
</dbReference>
<dbReference type="InterPro" id="IPR006977">
    <property type="entry name" value="Yip1_dom"/>
</dbReference>
<accession>D8RQ41</accession>
<comment type="similarity">
    <text evidence="2 6">Belongs to the YIP1 family.</text>
</comment>